<keyword evidence="2" id="KW-1185">Reference proteome</keyword>
<evidence type="ECO:0000313" key="2">
    <source>
        <dbReference type="Proteomes" id="UP000824782"/>
    </source>
</evidence>
<name>A0AAV6ZHH3_ENGPU</name>
<evidence type="ECO:0000313" key="1">
    <source>
        <dbReference type="EMBL" id="KAG8548501.1"/>
    </source>
</evidence>
<protein>
    <submittedName>
        <fullName evidence="1">Uncharacterized protein</fullName>
    </submittedName>
</protein>
<reference evidence="1" key="1">
    <citation type="thesis" date="2020" institute="ProQuest LLC" country="789 East Eisenhower Parkway, Ann Arbor, MI, USA">
        <title>Comparative Genomics and Chromosome Evolution.</title>
        <authorList>
            <person name="Mudd A.B."/>
        </authorList>
    </citation>
    <scope>NUCLEOTIDE SEQUENCE</scope>
    <source>
        <strain evidence="1">237g6f4</strain>
        <tissue evidence="1">Blood</tissue>
    </source>
</reference>
<organism evidence="1 2">
    <name type="scientific">Engystomops pustulosus</name>
    <name type="common">Tungara frog</name>
    <name type="synonym">Physalaemus pustulosus</name>
    <dbReference type="NCBI Taxonomy" id="76066"/>
    <lineage>
        <taxon>Eukaryota</taxon>
        <taxon>Metazoa</taxon>
        <taxon>Chordata</taxon>
        <taxon>Craniata</taxon>
        <taxon>Vertebrata</taxon>
        <taxon>Euteleostomi</taxon>
        <taxon>Amphibia</taxon>
        <taxon>Batrachia</taxon>
        <taxon>Anura</taxon>
        <taxon>Neobatrachia</taxon>
        <taxon>Hyloidea</taxon>
        <taxon>Leptodactylidae</taxon>
        <taxon>Leiuperinae</taxon>
        <taxon>Engystomops</taxon>
    </lineage>
</organism>
<dbReference type="AlphaFoldDB" id="A0AAV6ZHH3"/>
<gene>
    <name evidence="1" type="ORF">GDO81_025208</name>
</gene>
<sequence length="82" mass="9089">MSCIQGGGRSLTILEWAELYSTGALLLLLSSAVIHRDAEDVLSTERQSRAVTLRSCYIFTSRYSGALCLAVQIMAEITQVWY</sequence>
<proteinExistence type="predicted"/>
<accession>A0AAV6ZHH3</accession>
<dbReference type="EMBL" id="WNYA01000397">
    <property type="protein sequence ID" value="KAG8548501.1"/>
    <property type="molecule type" value="Genomic_DNA"/>
</dbReference>
<comment type="caution">
    <text evidence="1">The sequence shown here is derived from an EMBL/GenBank/DDBJ whole genome shotgun (WGS) entry which is preliminary data.</text>
</comment>
<dbReference type="Proteomes" id="UP000824782">
    <property type="component" value="Unassembled WGS sequence"/>
</dbReference>